<dbReference type="AlphaFoldDB" id="A0A816A9R4"/>
<evidence type="ECO:0000313" key="2">
    <source>
        <dbReference type="EMBL" id="CAF1337081.1"/>
    </source>
</evidence>
<evidence type="ECO:0000313" key="4">
    <source>
        <dbReference type="Proteomes" id="UP000663870"/>
    </source>
</evidence>
<comment type="caution">
    <text evidence="3">The sequence shown here is derived from an EMBL/GenBank/DDBJ whole genome shotgun (WGS) entry which is preliminary data.</text>
</comment>
<dbReference type="EMBL" id="CAJNOL010004791">
    <property type="protein sequence ID" value="CAF1594826.1"/>
    <property type="molecule type" value="Genomic_DNA"/>
</dbReference>
<proteinExistence type="predicted"/>
<feature type="transmembrane region" description="Helical" evidence="1">
    <location>
        <begin position="6"/>
        <end position="25"/>
    </location>
</feature>
<keyword evidence="1" id="KW-0812">Transmembrane</keyword>
<keyword evidence="1" id="KW-0472">Membrane</keyword>
<evidence type="ECO:0000313" key="3">
    <source>
        <dbReference type="EMBL" id="CAF1594826.1"/>
    </source>
</evidence>
<dbReference type="Proteomes" id="UP000663870">
    <property type="component" value="Unassembled WGS sequence"/>
</dbReference>
<accession>A0A816A9R4</accession>
<name>A0A816A9R4_9BILA</name>
<evidence type="ECO:0000256" key="1">
    <source>
        <dbReference type="SAM" id="Phobius"/>
    </source>
</evidence>
<keyword evidence="4" id="KW-1185">Reference proteome</keyword>
<keyword evidence="1" id="KW-1133">Transmembrane helix</keyword>
<dbReference type="EMBL" id="CAJNOH010003459">
    <property type="protein sequence ID" value="CAF1337081.1"/>
    <property type="molecule type" value="Genomic_DNA"/>
</dbReference>
<protein>
    <submittedName>
        <fullName evidence="3">Uncharacterized protein</fullName>
    </submittedName>
</protein>
<reference evidence="3" key="1">
    <citation type="submission" date="2021-02" db="EMBL/GenBank/DDBJ databases">
        <authorList>
            <person name="Nowell W R."/>
        </authorList>
    </citation>
    <scope>NUCLEOTIDE SEQUENCE</scope>
</reference>
<organism evidence="3 4">
    <name type="scientific">Rotaria sordida</name>
    <dbReference type="NCBI Taxonomy" id="392033"/>
    <lineage>
        <taxon>Eukaryota</taxon>
        <taxon>Metazoa</taxon>
        <taxon>Spiralia</taxon>
        <taxon>Gnathifera</taxon>
        <taxon>Rotifera</taxon>
        <taxon>Eurotatoria</taxon>
        <taxon>Bdelloidea</taxon>
        <taxon>Philodinida</taxon>
        <taxon>Philodinidae</taxon>
        <taxon>Rotaria</taxon>
    </lineage>
</organism>
<sequence length="163" mass="19019">MNSMHLYSILFILSVIYPFSDSLSVEWNARIRRKDSTFIEIKCILIDSVVKECCDTHITEHDTENTTVTEFCVFDEKFRVKYQTQNGQNIRSTIETFGHFFPRLMKPRDFDKCYYDSNNVRNVQWTIKNKEDNGSVSDTKAFLIVLGIFVVPAIICGVIYSFL</sequence>
<gene>
    <name evidence="3" type="ORF">JXQ802_LOCUS47614</name>
    <name evidence="2" type="ORF">PYM288_LOCUS31706</name>
</gene>
<feature type="transmembrane region" description="Helical" evidence="1">
    <location>
        <begin position="141"/>
        <end position="162"/>
    </location>
</feature>
<dbReference type="Proteomes" id="UP000663854">
    <property type="component" value="Unassembled WGS sequence"/>
</dbReference>